<reference evidence="1" key="1">
    <citation type="submission" date="2021-01" db="EMBL/GenBank/DDBJ databases">
        <authorList>
            <person name="Corre E."/>
            <person name="Pelletier E."/>
            <person name="Niang G."/>
            <person name="Scheremetjew M."/>
            <person name="Finn R."/>
            <person name="Kale V."/>
            <person name="Holt S."/>
            <person name="Cochrane G."/>
            <person name="Meng A."/>
            <person name="Brown T."/>
            <person name="Cohen L."/>
        </authorList>
    </citation>
    <scope>NUCLEOTIDE SEQUENCE</scope>
    <source>
        <strain evidence="1">Grunow 1884</strain>
    </source>
</reference>
<dbReference type="EMBL" id="HBGO01039120">
    <property type="protein sequence ID" value="CAD9362351.1"/>
    <property type="molecule type" value="Transcribed_RNA"/>
</dbReference>
<proteinExistence type="predicted"/>
<protein>
    <submittedName>
        <fullName evidence="1">Uncharacterized protein</fullName>
    </submittedName>
</protein>
<evidence type="ECO:0000313" key="1">
    <source>
        <dbReference type="EMBL" id="CAD9362351.1"/>
    </source>
</evidence>
<dbReference type="AlphaFoldDB" id="A0A7S2AAJ9"/>
<gene>
    <name evidence="1" type="ORF">OSIN01602_LOCUS22673</name>
</gene>
<sequence length="142" mass="15623">MCGQVESQGALSLRSAICANTLSTTFPIAPNHWTGETFTLVGGGQTERLHFSVSLSYHPKNEWGVVEGGWRELRWGEGWGKQWLSLNCPPPTPTLPLEAKLHSGTPPQIGWHILHYPSSPPPPIHSAPLYHLPIGYPVFPDL</sequence>
<name>A0A7S2AAJ9_TRICV</name>
<organism evidence="1">
    <name type="scientific">Trieres chinensis</name>
    <name type="common">Marine centric diatom</name>
    <name type="synonym">Odontella sinensis</name>
    <dbReference type="NCBI Taxonomy" id="1514140"/>
    <lineage>
        <taxon>Eukaryota</taxon>
        <taxon>Sar</taxon>
        <taxon>Stramenopiles</taxon>
        <taxon>Ochrophyta</taxon>
        <taxon>Bacillariophyta</taxon>
        <taxon>Mediophyceae</taxon>
        <taxon>Biddulphiophycidae</taxon>
        <taxon>Eupodiscales</taxon>
        <taxon>Parodontellaceae</taxon>
        <taxon>Trieres</taxon>
    </lineage>
</organism>
<accession>A0A7S2AAJ9</accession>